<sequence>FVLTSLPVYALDFFKAPSGTRNLGKPRGLAGPLFAYGVFGSRCWQPVMGWREGV</sequence>
<reference evidence="1 2" key="1">
    <citation type="journal article" date="2018" name="Front. Plant Sci.">
        <title>Red Clover (Trifolium pratense) and Zigzag Clover (T. medium) - A Picture of Genomic Similarities and Differences.</title>
        <authorList>
            <person name="Dluhosova J."/>
            <person name="Istvanek J."/>
            <person name="Nedelnik J."/>
            <person name="Repkova J."/>
        </authorList>
    </citation>
    <scope>NUCLEOTIDE SEQUENCE [LARGE SCALE GENOMIC DNA]</scope>
    <source>
        <strain evidence="2">cv. 10/8</strain>
        <tissue evidence="1">Leaf</tissue>
    </source>
</reference>
<dbReference type="AlphaFoldDB" id="A0A392T614"/>
<feature type="non-terminal residue" evidence="1">
    <location>
        <position position="1"/>
    </location>
</feature>
<keyword evidence="2" id="KW-1185">Reference proteome</keyword>
<evidence type="ECO:0000313" key="2">
    <source>
        <dbReference type="Proteomes" id="UP000265520"/>
    </source>
</evidence>
<dbReference type="EMBL" id="LXQA010500702">
    <property type="protein sequence ID" value="MCI55725.1"/>
    <property type="molecule type" value="Genomic_DNA"/>
</dbReference>
<name>A0A392T614_9FABA</name>
<proteinExistence type="predicted"/>
<evidence type="ECO:0000313" key="1">
    <source>
        <dbReference type="EMBL" id="MCI55725.1"/>
    </source>
</evidence>
<comment type="caution">
    <text evidence="1">The sequence shown here is derived from an EMBL/GenBank/DDBJ whole genome shotgun (WGS) entry which is preliminary data.</text>
</comment>
<organism evidence="1 2">
    <name type="scientific">Trifolium medium</name>
    <dbReference type="NCBI Taxonomy" id="97028"/>
    <lineage>
        <taxon>Eukaryota</taxon>
        <taxon>Viridiplantae</taxon>
        <taxon>Streptophyta</taxon>
        <taxon>Embryophyta</taxon>
        <taxon>Tracheophyta</taxon>
        <taxon>Spermatophyta</taxon>
        <taxon>Magnoliopsida</taxon>
        <taxon>eudicotyledons</taxon>
        <taxon>Gunneridae</taxon>
        <taxon>Pentapetalae</taxon>
        <taxon>rosids</taxon>
        <taxon>fabids</taxon>
        <taxon>Fabales</taxon>
        <taxon>Fabaceae</taxon>
        <taxon>Papilionoideae</taxon>
        <taxon>50 kb inversion clade</taxon>
        <taxon>NPAAA clade</taxon>
        <taxon>Hologalegina</taxon>
        <taxon>IRL clade</taxon>
        <taxon>Trifolieae</taxon>
        <taxon>Trifolium</taxon>
    </lineage>
</organism>
<protein>
    <submittedName>
        <fullName evidence="1">Uncharacterized protein</fullName>
    </submittedName>
</protein>
<dbReference type="Proteomes" id="UP000265520">
    <property type="component" value="Unassembled WGS sequence"/>
</dbReference>
<accession>A0A392T614</accession>